<dbReference type="InterPro" id="IPR050194">
    <property type="entry name" value="Glycosyltransferase_grp1"/>
</dbReference>
<dbReference type="Proteomes" id="UP000095673">
    <property type="component" value="Unassembled WGS sequence"/>
</dbReference>
<dbReference type="SUPFAM" id="SSF53756">
    <property type="entry name" value="UDP-Glycosyltransferase/glycogen phosphorylase"/>
    <property type="match status" value="1"/>
</dbReference>
<feature type="domain" description="Glycosyltransferase subfamily 4-like N-terminal" evidence="2">
    <location>
        <begin position="15"/>
        <end position="167"/>
    </location>
</feature>
<dbReference type="Pfam" id="PF00534">
    <property type="entry name" value="Glycos_transf_1"/>
    <property type="match status" value="1"/>
</dbReference>
<accession>A0A173RWE7</accession>
<dbReference type="EC" id="2.4.1.52" evidence="3"/>
<protein>
    <submittedName>
        <fullName evidence="3">Probable poly(Glycerol-phosphate) alpha-glucosyltransferase</fullName>
        <ecNumber evidence="3">2.4.1.52</ecNumber>
    </submittedName>
</protein>
<dbReference type="RefSeq" id="WP_055237372.1">
    <property type="nucleotide sequence ID" value="NZ_CYXM01000002.1"/>
</dbReference>
<proteinExistence type="predicted"/>
<dbReference type="InterPro" id="IPR001296">
    <property type="entry name" value="Glyco_trans_1"/>
</dbReference>
<dbReference type="PANTHER" id="PTHR45947">
    <property type="entry name" value="SULFOQUINOVOSYL TRANSFERASE SQD2"/>
    <property type="match status" value="1"/>
</dbReference>
<dbReference type="Pfam" id="PF13439">
    <property type="entry name" value="Glyco_transf_4"/>
    <property type="match status" value="1"/>
</dbReference>
<keyword evidence="3" id="KW-0328">Glycosyltransferase</keyword>
<evidence type="ECO:0000313" key="3">
    <source>
        <dbReference type="EMBL" id="CUM82340.1"/>
    </source>
</evidence>
<dbReference type="PANTHER" id="PTHR45947:SF3">
    <property type="entry name" value="SULFOQUINOVOSYL TRANSFERASE SQD2"/>
    <property type="match status" value="1"/>
</dbReference>
<name>A0A173RWE7_9FIRM</name>
<organism evidence="3 4">
    <name type="scientific">Agathobacter rectalis</name>
    <dbReference type="NCBI Taxonomy" id="39491"/>
    <lineage>
        <taxon>Bacteria</taxon>
        <taxon>Bacillati</taxon>
        <taxon>Bacillota</taxon>
        <taxon>Clostridia</taxon>
        <taxon>Lachnospirales</taxon>
        <taxon>Lachnospiraceae</taxon>
        <taxon>Agathobacter</taxon>
    </lineage>
</organism>
<sequence length="361" mass="42373">MKKILMYVNSMNALGGIERVIANLSDKFSDYYNVTILVKDKPVSVYKLNDKVKIQSLNVELKMNMNSRMNRIVNVFVNCFKSRRALKKYLVANTFDYIYTAFPTNGLEAYLADKTYRNKIIASEHASYYAYNFVYRKIKSWLYPRLKAISVPTTMDTDIYKKLGYNAYYIPHLNTYSQTHNNELNSKRIINVGRLTSDKQQMLLLDIWKKVYDNIDDKEWKLQIIGSGEEEEHLNEKIIRDDIKNVEMIPHTFRIADYYRNAELFVFTSKMEGFGMVLLEAMSFGVPCVSFDCPSGPRDIIRNSENGYLINCYDKEEYCNCVINYINKSKDEKNLLSDCASKFIEKWDNNLIIDKWKKLLK</sequence>
<dbReference type="OrthoDB" id="9807097at2"/>
<keyword evidence="3" id="KW-0808">Transferase</keyword>
<feature type="domain" description="Glycosyl transferase family 1" evidence="1">
    <location>
        <begin position="178"/>
        <end position="334"/>
    </location>
</feature>
<reference evidence="3 4" key="1">
    <citation type="submission" date="2015-09" db="EMBL/GenBank/DDBJ databases">
        <authorList>
            <consortium name="Pathogen Informatics"/>
        </authorList>
    </citation>
    <scope>NUCLEOTIDE SEQUENCE [LARGE SCALE GENOMIC DNA]</scope>
    <source>
        <strain evidence="3 4">2789STDY5834968</strain>
    </source>
</reference>
<gene>
    <name evidence="3" type="primary">tagE_2</name>
    <name evidence="3" type="ORF">ERS852580_00725</name>
</gene>
<dbReference type="InterPro" id="IPR028098">
    <property type="entry name" value="Glyco_trans_4-like_N"/>
</dbReference>
<dbReference type="Gene3D" id="3.40.50.2000">
    <property type="entry name" value="Glycogen Phosphorylase B"/>
    <property type="match status" value="2"/>
</dbReference>
<dbReference type="AlphaFoldDB" id="A0A173RWE7"/>
<dbReference type="EMBL" id="CYXM01000002">
    <property type="protein sequence ID" value="CUM82340.1"/>
    <property type="molecule type" value="Genomic_DNA"/>
</dbReference>
<evidence type="ECO:0000313" key="4">
    <source>
        <dbReference type="Proteomes" id="UP000095673"/>
    </source>
</evidence>
<dbReference type="GO" id="GO:0047265">
    <property type="term" value="F:poly(glycerol-phosphate) alpha-glucosyltransferase activity"/>
    <property type="evidence" value="ECO:0007669"/>
    <property type="project" value="UniProtKB-EC"/>
</dbReference>
<evidence type="ECO:0000259" key="1">
    <source>
        <dbReference type="Pfam" id="PF00534"/>
    </source>
</evidence>
<evidence type="ECO:0000259" key="2">
    <source>
        <dbReference type="Pfam" id="PF13439"/>
    </source>
</evidence>